<dbReference type="EMBL" id="JBBBZM010000193">
    <property type="protein sequence ID" value="KAL0632022.1"/>
    <property type="molecule type" value="Genomic_DNA"/>
</dbReference>
<protein>
    <recommendedName>
        <fullName evidence="4">RRM domain-containing protein</fullName>
    </recommendedName>
</protein>
<feature type="region of interest" description="Disordered" evidence="1">
    <location>
        <begin position="581"/>
        <end position="619"/>
    </location>
</feature>
<evidence type="ECO:0000256" key="1">
    <source>
        <dbReference type="SAM" id="MobiDB-lite"/>
    </source>
</evidence>
<gene>
    <name evidence="2" type="ORF">Q9L58_009111</name>
</gene>
<proteinExistence type="predicted"/>
<accession>A0ABR3G8J2</accession>
<comment type="caution">
    <text evidence="2">The sequence shown here is derived from an EMBL/GenBank/DDBJ whole genome shotgun (WGS) entry which is preliminary data.</text>
</comment>
<dbReference type="InterPro" id="IPR035979">
    <property type="entry name" value="RBD_domain_sf"/>
</dbReference>
<sequence length="645" mass="70496">MNRPSTVTVNSVYLDGLKAKALAWDQLQEELGEMHAARIQDDMDSSFSSNDKIDITRAVPFDQTIIVTNLPSTISGAELMYSFPAPGGIRCYKLFFEPGNGKGSLTALITFAASDAAKNYLSYVSKHGVFFVSEKVTEGCLGPLGVGEYLRTSTDGRFKFLLRSLPAVTIKPWVGVERVIGNLINGDEGGFCDVAQAIRQGATRALLIFPGMEAKLVHEELRHLVATPDLVRRSRIELNRLLPAMPPREGKVTIIRFCSVRDAVMVKTYFSLLKAFSGSGGRTVEYCRDPMDHPTENLGWHELAIPQKTNERTTNGDSNPVVTKTTTEEPKIVSPESKAPAAEYNTPYHPSDTTSDTEESDDESEMRELSFCLAKQAFLPHIPISPTRECFTTLCHTPAIGDQSPAQVGCELQPGTKAELEDRCVDGGILEPSALKVHESIIPVITVEKPGRQFESTPNRLKYPHEIFLSQGRAAGKGDASALKKIFGASGSPRGLKTAVSSPDLRRVKDTNGWGVETNDKRTTPSLGVPQFTLLLAHPPKSISPTPFIAKAVKLPLVDHKTTLGQCRKEKQELLNAATVSEKPKTELAKTDKGPKFKKQASDTTNPKKDHEVARSVDISWNSPPTEIISALDEDNLLGGWGDDF</sequence>
<evidence type="ECO:0008006" key="4">
    <source>
        <dbReference type="Google" id="ProtNLM"/>
    </source>
</evidence>
<dbReference type="SUPFAM" id="SSF54928">
    <property type="entry name" value="RNA-binding domain, RBD"/>
    <property type="match status" value="1"/>
</dbReference>
<feature type="compositionally biased region" description="Basic and acidic residues" evidence="1">
    <location>
        <begin position="606"/>
        <end position="615"/>
    </location>
</feature>
<dbReference type="Proteomes" id="UP001447188">
    <property type="component" value="Unassembled WGS sequence"/>
</dbReference>
<evidence type="ECO:0000313" key="3">
    <source>
        <dbReference type="Proteomes" id="UP001447188"/>
    </source>
</evidence>
<feature type="compositionally biased region" description="Acidic residues" evidence="1">
    <location>
        <begin position="355"/>
        <end position="365"/>
    </location>
</feature>
<feature type="region of interest" description="Disordered" evidence="1">
    <location>
        <begin position="306"/>
        <end position="367"/>
    </location>
</feature>
<feature type="compositionally biased region" description="Polar residues" evidence="1">
    <location>
        <begin position="312"/>
        <end position="325"/>
    </location>
</feature>
<organism evidence="2 3">
    <name type="scientific">Discina gigas</name>
    <dbReference type="NCBI Taxonomy" id="1032678"/>
    <lineage>
        <taxon>Eukaryota</taxon>
        <taxon>Fungi</taxon>
        <taxon>Dikarya</taxon>
        <taxon>Ascomycota</taxon>
        <taxon>Pezizomycotina</taxon>
        <taxon>Pezizomycetes</taxon>
        <taxon>Pezizales</taxon>
        <taxon>Discinaceae</taxon>
        <taxon>Discina</taxon>
    </lineage>
</organism>
<feature type="compositionally biased region" description="Basic and acidic residues" evidence="1">
    <location>
        <begin position="582"/>
        <end position="595"/>
    </location>
</feature>
<keyword evidence="3" id="KW-1185">Reference proteome</keyword>
<reference evidence="2 3" key="1">
    <citation type="submission" date="2024-02" db="EMBL/GenBank/DDBJ databases">
        <title>Discinaceae phylogenomics.</title>
        <authorList>
            <person name="Dirks A.C."/>
            <person name="James T.Y."/>
        </authorList>
    </citation>
    <scope>NUCLEOTIDE SEQUENCE [LARGE SCALE GENOMIC DNA]</scope>
    <source>
        <strain evidence="2 3">ACD0624</strain>
    </source>
</reference>
<evidence type="ECO:0000313" key="2">
    <source>
        <dbReference type="EMBL" id="KAL0632022.1"/>
    </source>
</evidence>
<name>A0ABR3G8J2_9PEZI</name>